<sequence>MNNHGLEHQVKQALSVFLAQYQQPQQQVLRRALLIELERMSLQLMSLNAEECFSELRHEFLGMTSYLALDETLCVSNLASVSAFNTQIQLLLNAVKEQDNGE</sequence>
<protein>
    <submittedName>
        <fullName evidence="1">Uncharacterized protein</fullName>
    </submittedName>
</protein>
<accession>A0AAW6QVH2</accession>
<gene>
    <name evidence="1" type="ORF">E2650_05855</name>
</gene>
<name>A0AAW6QVH2_9GAMM</name>
<evidence type="ECO:0000313" key="1">
    <source>
        <dbReference type="EMBL" id="MDG5899436.1"/>
    </source>
</evidence>
<comment type="caution">
    <text evidence="1">The sequence shown here is derived from an EMBL/GenBank/DDBJ whole genome shotgun (WGS) entry which is preliminary data.</text>
</comment>
<dbReference type="RefSeq" id="WP_279254860.1">
    <property type="nucleotide sequence ID" value="NZ_SUNE01000003.1"/>
</dbReference>
<reference evidence="1" key="1">
    <citation type="journal article" date="2019" name="Int J Environ Res Public Health">
        <title>Characterization of Chromosome-Mediated BlaOXA-894 in Shewanella xiamenensis Isolated from Pig Wastewater.</title>
        <authorList>
            <person name="Zou H."/>
            <person name="Zhou Z."/>
            <person name="Xia H."/>
            <person name="Zhao Q."/>
            <person name="Li X."/>
        </authorList>
    </citation>
    <scope>NUCLEOTIDE SEQUENCE</scope>
    <source>
        <strain evidence="1">2015oxa</strain>
    </source>
</reference>
<dbReference type="AlphaFoldDB" id="A0AAW6QVH2"/>
<reference evidence="1" key="2">
    <citation type="submission" date="2019-04" db="EMBL/GenBank/DDBJ databases">
        <authorList>
            <person name="Zou H."/>
        </authorList>
    </citation>
    <scope>NUCLEOTIDE SEQUENCE</scope>
    <source>
        <strain evidence="1">2015oxa</strain>
    </source>
</reference>
<proteinExistence type="predicted"/>
<dbReference type="EMBL" id="SUNE01000003">
    <property type="protein sequence ID" value="MDG5899436.1"/>
    <property type="molecule type" value="Genomic_DNA"/>
</dbReference>
<dbReference type="Proteomes" id="UP001152518">
    <property type="component" value="Unassembled WGS sequence"/>
</dbReference>
<organism evidence="1">
    <name type="scientific">Shewanella xiamenensis</name>
    <dbReference type="NCBI Taxonomy" id="332186"/>
    <lineage>
        <taxon>Bacteria</taxon>
        <taxon>Pseudomonadati</taxon>
        <taxon>Pseudomonadota</taxon>
        <taxon>Gammaproteobacteria</taxon>
        <taxon>Alteromonadales</taxon>
        <taxon>Shewanellaceae</taxon>
        <taxon>Shewanella</taxon>
    </lineage>
</organism>